<dbReference type="RefSeq" id="WP_195867826.1">
    <property type="nucleotide sequence ID" value="NZ_JADPKZ010000042.1"/>
</dbReference>
<evidence type="ECO:0000256" key="2">
    <source>
        <dbReference type="ARBA" id="ARBA00022112"/>
    </source>
</evidence>
<comment type="caution">
    <text evidence="5">The sequence shown here is derived from an EMBL/GenBank/DDBJ whole genome shotgun (WGS) entry which is preliminary data.</text>
</comment>
<name>A0ABS0F4V3_9BACL</name>
<dbReference type="SUPFAM" id="SSF102705">
    <property type="entry name" value="NIF3 (NGG1p interacting factor 3)-like"/>
    <property type="match status" value="1"/>
</dbReference>
<proteinExistence type="inferred from homology"/>
<dbReference type="PANTHER" id="PTHR13799:SF14">
    <property type="entry name" value="GTP CYCLOHYDROLASE 1 TYPE 2 HOMOLOG"/>
    <property type="match status" value="1"/>
</dbReference>
<dbReference type="Gene3D" id="3.40.1390.30">
    <property type="entry name" value="NIF3 (NGG1p interacting factor 3)-like"/>
    <property type="match status" value="1"/>
</dbReference>
<dbReference type="EMBL" id="JADPKZ010000042">
    <property type="protein sequence ID" value="MBF8378271.1"/>
    <property type="molecule type" value="Genomic_DNA"/>
</dbReference>
<dbReference type="InterPro" id="IPR017221">
    <property type="entry name" value="DUF34/NIF3_bac"/>
</dbReference>
<dbReference type="PANTHER" id="PTHR13799">
    <property type="entry name" value="NGG1 INTERACTING FACTOR 3"/>
    <property type="match status" value="1"/>
</dbReference>
<sequence length="369" mass="39500">MQVTVADVMRAMDVIAPPHMAMEGDRIGLQLGDPARPVAKLVVTLEVTSDVVDRAVAWGADMIVAHHALLFRPLSEIRWDKPRQAMVAKLVAQQTAFFASHTNLDCAPGGVNDVIVEKLGLSQPELLDVTGRDKLAKVVVFVPVSHVDAVRQALGDAGAGHIGAYSHCTFGTPGTGSFKPGPGTHPYIGEEGKLELVDEVRLETIAYERDLDRIVASMLKAHPYEEVAYDIYPLAVPGRPFGIGRIGTLPEPMELESFVDRVRRAFHLPHLRYAGCPRASVQKIAVLGGSGSGWIPRALARGADALVTADVSHHQAADAVHDGLAIVDVPHAALEAPVCEAVARKLGEALGPGVEVRVDVEGVDPWRFV</sequence>
<reference evidence="5 6" key="1">
    <citation type="submission" date="2020-11" db="EMBL/GenBank/DDBJ databases">
        <title>Genomic insight of Alicyclobacillus mali FL 18 reveals a new arsenic-resistant strain, with potential in environmental biotechnology.</title>
        <authorList>
            <person name="Fiorentino G."/>
            <person name="Gallo G."/>
            <person name="Aulitto M."/>
        </authorList>
    </citation>
    <scope>NUCLEOTIDE SEQUENCE [LARGE SCALE GENOMIC DNA]</scope>
    <source>
        <strain evidence="5 6">FL 18</strain>
    </source>
</reference>
<dbReference type="Gene3D" id="3.30.70.120">
    <property type="match status" value="1"/>
</dbReference>
<evidence type="ECO:0000313" key="5">
    <source>
        <dbReference type="EMBL" id="MBF8378271.1"/>
    </source>
</evidence>
<organism evidence="5 6">
    <name type="scientific">Alicyclobacillus mali</name>
    <name type="common">ex Roth et al. 2021</name>
    <dbReference type="NCBI Taxonomy" id="1123961"/>
    <lineage>
        <taxon>Bacteria</taxon>
        <taxon>Bacillati</taxon>
        <taxon>Bacillota</taxon>
        <taxon>Bacilli</taxon>
        <taxon>Bacillales</taxon>
        <taxon>Alicyclobacillaceae</taxon>
        <taxon>Alicyclobacillus</taxon>
    </lineage>
</organism>
<gene>
    <name evidence="5" type="ORF">IW967_10400</name>
</gene>
<keyword evidence="6" id="KW-1185">Reference proteome</keyword>
<protein>
    <recommendedName>
        <fullName evidence="2 4">GTP cyclohydrolase 1 type 2 homolog</fullName>
    </recommendedName>
</protein>
<dbReference type="InterPro" id="IPR015867">
    <property type="entry name" value="N-reg_PII/ATP_PRibTrfase_C"/>
</dbReference>
<accession>A0ABS0F4V3</accession>
<comment type="similarity">
    <text evidence="1 4">Belongs to the GTP cyclohydrolase I type 2/NIF3 family.</text>
</comment>
<keyword evidence="3 4" id="KW-0479">Metal-binding</keyword>
<dbReference type="InterPro" id="IPR002678">
    <property type="entry name" value="DUF34/NIF3"/>
</dbReference>
<evidence type="ECO:0000256" key="1">
    <source>
        <dbReference type="ARBA" id="ARBA00006964"/>
    </source>
</evidence>
<dbReference type="InterPro" id="IPR036069">
    <property type="entry name" value="DUF34/NIF3_sf"/>
</dbReference>
<evidence type="ECO:0000256" key="3">
    <source>
        <dbReference type="ARBA" id="ARBA00022723"/>
    </source>
</evidence>
<dbReference type="Proteomes" id="UP000642910">
    <property type="component" value="Unassembled WGS sequence"/>
</dbReference>
<dbReference type="Pfam" id="PF01784">
    <property type="entry name" value="DUF34_NIF3"/>
    <property type="match status" value="1"/>
</dbReference>
<dbReference type="PIRSF" id="PIRSF037489">
    <property type="entry name" value="UCP037489_NIF3_YqfO"/>
    <property type="match status" value="1"/>
</dbReference>
<evidence type="ECO:0000313" key="6">
    <source>
        <dbReference type="Proteomes" id="UP000642910"/>
    </source>
</evidence>
<dbReference type="NCBIfam" id="TIGR00486">
    <property type="entry name" value="YbgI_SA1388"/>
    <property type="match status" value="1"/>
</dbReference>
<evidence type="ECO:0000256" key="4">
    <source>
        <dbReference type="PIRNR" id="PIRNR037489"/>
    </source>
</evidence>